<evidence type="ECO:0000313" key="3">
    <source>
        <dbReference type="EMBL" id="APX88933.1"/>
    </source>
</evidence>
<dbReference type="SUPFAM" id="SSF52833">
    <property type="entry name" value="Thioredoxin-like"/>
    <property type="match status" value="1"/>
</dbReference>
<accession>A0A2M9DFE8</accession>
<dbReference type="InterPro" id="IPR006660">
    <property type="entry name" value="Arsenate_reductase-like"/>
</dbReference>
<protein>
    <submittedName>
        <fullName evidence="3">Arsenate reductase</fullName>
    </submittedName>
</protein>
<dbReference type="InterPro" id="IPR036249">
    <property type="entry name" value="Thioredoxin-like_sf"/>
</dbReference>
<dbReference type="Pfam" id="PF03960">
    <property type="entry name" value="ArsC"/>
    <property type="match status" value="1"/>
</dbReference>
<dbReference type="OrthoDB" id="9803749at2"/>
<dbReference type="PANTHER" id="PTHR30041:SF8">
    <property type="entry name" value="PROTEIN YFFB"/>
    <property type="match status" value="1"/>
</dbReference>
<dbReference type="Gene3D" id="3.40.30.10">
    <property type="entry name" value="Glutaredoxin"/>
    <property type="match status" value="1"/>
</dbReference>
<evidence type="ECO:0000256" key="1">
    <source>
        <dbReference type="ARBA" id="ARBA00007198"/>
    </source>
</evidence>
<dbReference type="PROSITE" id="PS51353">
    <property type="entry name" value="ARSC"/>
    <property type="match status" value="1"/>
</dbReference>
<proteinExistence type="inferred from homology"/>
<dbReference type="STRING" id="1267768.BV394_03645"/>
<keyword evidence="4" id="KW-1185">Reference proteome</keyword>
<sequence length="108" mass="12217">MRMLGLKTCDTCRKALRALAADGHEITLRDVRQEPLSPDEIARFEGRFGEALVNRKSTTWRALSDEERARPATELLADHPALMKRPVITDGDRMTLGWTGDVREVWLG</sequence>
<gene>
    <name evidence="3" type="ORF">BV394_03645</name>
</gene>
<dbReference type="RefSeq" id="WP_076978956.1">
    <property type="nucleotide sequence ID" value="NZ_CP019124.1"/>
</dbReference>
<dbReference type="Proteomes" id="UP000187266">
    <property type="component" value="Chromosome"/>
</dbReference>
<evidence type="ECO:0000313" key="4">
    <source>
        <dbReference type="Proteomes" id="UP000187266"/>
    </source>
</evidence>
<comment type="similarity">
    <text evidence="1 2">Belongs to the ArsC family.</text>
</comment>
<reference evidence="3 4" key="1">
    <citation type="submission" date="2017-01" db="EMBL/GenBank/DDBJ databases">
        <title>Genomic analysis of Xuhuaishuia manganoxidans DY6-4.</title>
        <authorList>
            <person name="Wang X."/>
        </authorList>
    </citation>
    <scope>NUCLEOTIDE SEQUENCE [LARGE SCALE GENOMIC DNA]</scope>
    <source>
        <strain evidence="3 4">DY6-4</strain>
    </source>
</reference>
<accession>A0A1U7DGB3</accession>
<dbReference type="PANTHER" id="PTHR30041">
    <property type="entry name" value="ARSENATE REDUCTASE"/>
    <property type="match status" value="1"/>
</dbReference>
<evidence type="ECO:0000256" key="2">
    <source>
        <dbReference type="PROSITE-ProRule" id="PRU01282"/>
    </source>
</evidence>
<dbReference type="EMBL" id="CP019124">
    <property type="protein sequence ID" value="APX88933.1"/>
    <property type="molecule type" value="Genomic_DNA"/>
</dbReference>
<dbReference type="AlphaFoldDB" id="A0A1U7DGB3"/>
<organism evidence="3 4">
    <name type="scientific">Brevirhabdus pacifica</name>
    <dbReference type="NCBI Taxonomy" id="1267768"/>
    <lineage>
        <taxon>Bacteria</taxon>
        <taxon>Pseudomonadati</taxon>
        <taxon>Pseudomonadota</taxon>
        <taxon>Alphaproteobacteria</taxon>
        <taxon>Rhodobacterales</taxon>
        <taxon>Paracoccaceae</taxon>
        <taxon>Brevirhabdus</taxon>
    </lineage>
</organism>
<name>A0A1U7DGB3_9RHOB</name>